<dbReference type="Pfam" id="PF14559">
    <property type="entry name" value="TPR_19"/>
    <property type="match status" value="1"/>
</dbReference>
<dbReference type="EMBL" id="RZUL01000003">
    <property type="protein sequence ID" value="RVT40727.1"/>
    <property type="molecule type" value="Genomic_DNA"/>
</dbReference>
<feature type="repeat" description="TPR" evidence="2">
    <location>
        <begin position="132"/>
        <end position="165"/>
    </location>
</feature>
<dbReference type="SUPFAM" id="SSF52540">
    <property type="entry name" value="P-loop containing nucleoside triphosphate hydrolases"/>
    <property type="match status" value="1"/>
</dbReference>
<dbReference type="AlphaFoldDB" id="A0A437J6R0"/>
<dbReference type="PROSITE" id="PS50005">
    <property type="entry name" value="TPR"/>
    <property type="match status" value="1"/>
</dbReference>
<accession>A0A437J6R0</accession>
<dbReference type="PANTHER" id="PTHR12788">
    <property type="entry name" value="PROTEIN-TYROSINE SULFOTRANSFERASE 2"/>
    <property type="match status" value="1"/>
</dbReference>
<gene>
    <name evidence="3" type="ORF">ENE74_09585</name>
</gene>
<dbReference type="Pfam" id="PF13469">
    <property type="entry name" value="Sulfotransfer_3"/>
    <property type="match status" value="1"/>
</dbReference>
<dbReference type="Gene3D" id="3.40.50.300">
    <property type="entry name" value="P-loop containing nucleotide triphosphate hydrolases"/>
    <property type="match status" value="1"/>
</dbReference>
<dbReference type="SMART" id="SM00028">
    <property type="entry name" value="TPR"/>
    <property type="match status" value="3"/>
</dbReference>
<comment type="caution">
    <text evidence="3">The sequence shown here is derived from an EMBL/GenBank/DDBJ whole genome shotgun (WGS) entry which is preliminary data.</text>
</comment>
<keyword evidence="4" id="KW-1185">Reference proteome</keyword>
<evidence type="ECO:0000256" key="1">
    <source>
        <dbReference type="ARBA" id="ARBA00022679"/>
    </source>
</evidence>
<protein>
    <submittedName>
        <fullName evidence="3">Sulfotransferase</fullName>
    </submittedName>
</protein>
<dbReference type="InterPro" id="IPR011990">
    <property type="entry name" value="TPR-like_helical_dom_sf"/>
</dbReference>
<evidence type="ECO:0000256" key="2">
    <source>
        <dbReference type="PROSITE-ProRule" id="PRU00339"/>
    </source>
</evidence>
<keyword evidence="2" id="KW-0802">TPR repeat</keyword>
<dbReference type="OrthoDB" id="9800698at2"/>
<evidence type="ECO:0000313" key="4">
    <source>
        <dbReference type="Proteomes" id="UP000282977"/>
    </source>
</evidence>
<dbReference type="GO" id="GO:0008476">
    <property type="term" value="F:protein-tyrosine sulfotransferase activity"/>
    <property type="evidence" value="ECO:0007669"/>
    <property type="project" value="InterPro"/>
</dbReference>
<evidence type="ECO:0000313" key="3">
    <source>
        <dbReference type="EMBL" id="RVT40727.1"/>
    </source>
</evidence>
<dbReference type="Proteomes" id="UP000282977">
    <property type="component" value="Unassembled WGS sequence"/>
</dbReference>
<keyword evidence="1 3" id="KW-0808">Transferase</keyword>
<dbReference type="InterPro" id="IPR019734">
    <property type="entry name" value="TPR_rpt"/>
</dbReference>
<dbReference type="SUPFAM" id="SSF48452">
    <property type="entry name" value="TPR-like"/>
    <property type="match status" value="2"/>
</dbReference>
<dbReference type="InterPro" id="IPR026634">
    <property type="entry name" value="TPST-like"/>
</dbReference>
<reference evidence="3 4" key="1">
    <citation type="submission" date="2019-01" db="EMBL/GenBank/DDBJ databases">
        <authorList>
            <person name="Chen W.-M."/>
        </authorList>
    </citation>
    <scope>NUCLEOTIDE SEQUENCE [LARGE SCALE GENOMIC DNA]</scope>
    <source>
        <strain evidence="3 4">TLA-22</strain>
    </source>
</reference>
<sequence length="551" mass="59916">MASGSSAASGWWSVSSALARPDSETIRAARDALADGDAHRCGQFAAAALQRDPASAEGHFLLAMALAESGRIALALQSSERAVALSREASPPASPAMAEYLAHHARLLTLARQEAQARAAADAALASAGEDPLVLDTIGCVYARLSDHAAALPLFERAVAGDPSNMSFRYNLASTYGFFGRVADAEIHYEELLKANPEDGRAHLGLATLRRQTATGNHVARLETALQRANDPVDRLRIHYAAAKEYEDLGDHAATYRHLSTGNRAHKARLGYTIESDEATVAAIETAFARPDYFSGDSGVADAPIFVIGLPRTGTTLVDRIISSHPQIQSAGELQAMPLAVKRLSQSPSRLVLDPDTIEAMHDVAPQDVGIAYVQRARQHGGAQAPVFTDKFPLNFLYVGFIARALPEARIVCLRRHPMDSVWSTYKTLFATGSPYYRWSYDLMDTAHYYLLFDRLMAFWARQFPGRVLELGYEALIADQEAETRRLIAHCGLSWSDACLAFHKNTAAVATPSAQQVRQPLNADSVGKWRAYADRLDDVTRLFGKNGISLD</sequence>
<dbReference type="Gene3D" id="1.25.40.10">
    <property type="entry name" value="Tetratricopeptide repeat domain"/>
    <property type="match status" value="1"/>
</dbReference>
<name>A0A437J6R0_9SPHN</name>
<dbReference type="InterPro" id="IPR027417">
    <property type="entry name" value="P-loop_NTPase"/>
</dbReference>
<organism evidence="3 4">
    <name type="scientific">Sphingobium algorifonticola</name>
    <dbReference type="NCBI Taxonomy" id="2008318"/>
    <lineage>
        <taxon>Bacteria</taxon>
        <taxon>Pseudomonadati</taxon>
        <taxon>Pseudomonadota</taxon>
        <taxon>Alphaproteobacteria</taxon>
        <taxon>Sphingomonadales</taxon>
        <taxon>Sphingomonadaceae</taxon>
        <taxon>Sphingobium</taxon>
    </lineage>
</organism>
<proteinExistence type="predicted"/>
<dbReference type="PANTHER" id="PTHR12788:SF10">
    <property type="entry name" value="PROTEIN-TYROSINE SULFOTRANSFERASE"/>
    <property type="match status" value="1"/>
</dbReference>